<sequence>MSSLSIRPAERNVPLRQPMLPHGCQTLGSGDSLVIRTNQRLPPISDLLRDVPLPPSPPSSQPPSQKQSYPTILPPMFPTPIPCSPTFFPGAFPTWSASPPRSRSASQQYTQFPPLSRPVDLRRASIPCADRDRDRQRRTTKQQARLRRGSTLSDPGPQPRQHHPPPNNSLTRRPEAAAIRQPAPAAPCETAAGPPKPKRNNQPFTFEQEAFVIYHRVELGLCWAEVRDAFMARWPALKRSVGSLQCAYYRTNLELPVVTPDGLLVLVDPEEEAGELAQMTPPASPGPISPSSSSFCLSSFSSSSSSPSGGLVDEGAKGGSESGGSSGRPREWYKLYRGVAYRTRMVKCRSARISLTERFPEELLDERNDWVREEHRVAASGAGEYTCIPFSIISNHPPPPQPSFSPFPTISPPTVLSSFSSFSGIGSRSDRAQLKDGAGRERSGSLPERCGSAGG</sequence>
<dbReference type="Proteomes" id="UP000007322">
    <property type="component" value="Chromosome 3"/>
</dbReference>
<feature type="compositionally biased region" description="Basic residues" evidence="1">
    <location>
        <begin position="138"/>
        <end position="148"/>
    </location>
</feature>
<dbReference type="HOGENOM" id="CLU_660561_0_0_1"/>
<evidence type="ECO:0000313" key="3">
    <source>
        <dbReference type="Proteomes" id="UP000007322"/>
    </source>
</evidence>
<dbReference type="KEGG" id="mtm:MYCTH_2304109"/>
<dbReference type="OMA" id="WRCPEEL"/>
<accession>G2QE89</accession>
<evidence type="ECO:0000313" key="2">
    <source>
        <dbReference type="EMBL" id="AEO57672.1"/>
    </source>
</evidence>
<organism evidence="2 3">
    <name type="scientific">Thermothelomyces thermophilus (strain ATCC 42464 / BCRC 31852 / DSM 1799)</name>
    <name type="common">Sporotrichum thermophile</name>
    <dbReference type="NCBI Taxonomy" id="573729"/>
    <lineage>
        <taxon>Eukaryota</taxon>
        <taxon>Fungi</taxon>
        <taxon>Dikarya</taxon>
        <taxon>Ascomycota</taxon>
        <taxon>Pezizomycotina</taxon>
        <taxon>Sordariomycetes</taxon>
        <taxon>Sordariomycetidae</taxon>
        <taxon>Sordariales</taxon>
        <taxon>Chaetomiaceae</taxon>
        <taxon>Thermothelomyces</taxon>
    </lineage>
</organism>
<dbReference type="OrthoDB" id="3921745at2759"/>
<dbReference type="InParanoid" id="G2QE89"/>
<feature type="region of interest" description="Disordered" evidence="1">
    <location>
        <begin position="94"/>
        <end position="202"/>
    </location>
</feature>
<evidence type="ECO:0000256" key="1">
    <source>
        <dbReference type="SAM" id="MobiDB-lite"/>
    </source>
</evidence>
<dbReference type="AlphaFoldDB" id="G2QE89"/>
<feature type="region of interest" description="Disordered" evidence="1">
    <location>
        <begin position="421"/>
        <end position="455"/>
    </location>
</feature>
<feature type="compositionally biased region" description="Basic and acidic residues" evidence="1">
    <location>
        <begin position="428"/>
        <end position="443"/>
    </location>
</feature>
<proteinExistence type="predicted"/>
<feature type="compositionally biased region" description="Basic and acidic residues" evidence="1">
    <location>
        <begin position="119"/>
        <end position="137"/>
    </location>
</feature>
<dbReference type="VEuPathDB" id="FungiDB:MYCTH_2304109"/>
<keyword evidence="3" id="KW-1185">Reference proteome</keyword>
<reference evidence="2 3" key="1">
    <citation type="journal article" date="2011" name="Nat. Biotechnol.">
        <title>Comparative genomic analysis of the thermophilic biomass-degrading fungi Myceliophthora thermophila and Thielavia terrestris.</title>
        <authorList>
            <person name="Berka R.M."/>
            <person name="Grigoriev I.V."/>
            <person name="Otillar R."/>
            <person name="Salamov A."/>
            <person name="Grimwood J."/>
            <person name="Reid I."/>
            <person name="Ishmael N."/>
            <person name="John T."/>
            <person name="Darmond C."/>
            <person name="Moisan M.-C."/>
            <person name="Henrissat B."/>
            <person name="Coutinho P.M."/>
            <person name="Lombard V."/>
            <person name="Natvig D.O."/>
            <person name="Lindquist E."/>
            <person name="Schmutz J."/>
            <person name="Lucas S."/>
            <person name="Harris P."/>
            <person name="Powlowski J."/>
            <person name="Bellemare A."/>
            <person name="Taylor D."/>
            <person name="Butler G."/>
            <person name="de Vries R.P."/>
            <person name="Allijn I.E."/>
            <person name="van den Brink J."/>
            <person name="Ushinsky S."/>
            <person name="Storms R."/>
            <person name="Powell A.J."/>
            <person name="Paulsen I.T."/>
            <person name="Elbourne L.D.H."/>
            <person name="Baker S.E."/>
            <person name="Magnuson J."/>
            <person name="LaBoissiere S."/>
            <person name="Clutterbuck A.J."/>
            <person name="Martinez D."/>
            <person name="Wogulis M."/>
            <person name="de Leon A.L."/>
            <person name="Rey M.W."/>
            <person name="Tsang A."/>
        </authorList>
    </citation>
    <scope>NUCLEOTIDE SEQUENCE [LARGE SCALE GENOMIC DNA]</scope>
    <source>
        <strain evidence="3">ATCC 42464 / BCRC 31852 / DSM 1799</strain>
    </source>
</reference>
<feature type="compositionally biased region" description="Low complexity" evidence="1">
    <location>
        <begin position="96"/>
        <end position="108"/>
    </location>
</feature>
<gene>
    <name evidence="2" type="ORF">MYCTH_2304109</name>
</gene>
<dbReference type="GeneID" id="11507543"/>
<feature type="compositionally biased region" description="Gly residues" evidence="1">
    <location>
        <begin position="317"/>
        <end position="326"/>
    </location>
</feature>
<feature type="compositionally biased region" description="Pro residues" evidence="1">
    <location>
        <begin position="52"/>
        <end position="61"/>
    </location>
</feature>
<feature type="region of interest" description="Disordered" evidence="1">
    <location>
        <begin position="306"/>
        <end position="327"/>
    </location>
</feature>
<feature type="region of interest" description="Disordered" evidence="1">
    <location>
        <begin position="1"/>
        <end position="22"/>
    </location>
</feature>
<dbReference type="EMBL" id="CP003004">
    <property type="protein sequence ID" value="AEO57672.1"/>
    <property type="molecule type" value="Genomic_DNA"/>
</dbReference>
<dbReference type="RefSeq" id="XP_003662917.1">
    <property type="nucleotide sequence ID" value="XM_003662869.1"/>
</dbReference>
<feature type="compositionally biased region" description="Low complexity" evidence="1">
    <location>
        <begin position="176"/>
        <end position="187"/>
    </location>
</feature>
<feature type="region of interest" description="Disordered" evidence="1">
    <location>
        <begin position="45"/>
        <end position="76"/>
    </location>
</feature>
<protein>
    <submittedName>
        <fullName evidence="2">Uncharacterized protein</fullName>
    </submittedName>
</protein>
<dbReference type="eggNOG" id="ENOG502RJQJ">
    <property type="taxonomic scope" value="Eukaryota"/>
</dbReference>
<name>G2QE89_THET4</name>